<keyword evidence="6" id="KW-0460">Magnesium</keyword>
<evidence type="ECO:0000256" key="4">
    <source>
        <dbReference type="ARBA" id="ARBA00023150"/>
    </source>
</evidence>
<evidence type="ECO:0000256" key="1">
    <source>
        <dbReference type="ARBA" id="ARBA00002901"/>
    </source>
</evidence>
<dbReference type="GO" id="GO:0061599">
    <property type="term" value="F:molybdopterin molybdotransferase activity"/>
    <property type="evidence" value="ECO:0007669"/>
    <property type="project" value="UniProtKB-UniRule"/>
</dbReference>
<feature type="domain" description="MoaB/Mog" evidence="7">
    <location>
        <begin position="175"/>
        <end position="314"/>
    </location>
</feature>
<protein>
    <recommendedName>
        <fullName evidence="6">Molybdopterin molybdenumtransferase</fullName>
        <ecNumber evidence="6">2.10.1.1</ecNumber>
    </recommendedName>
</protein>
<dbReference type="OrthoDB" id="9804758at2"/>
<comment type="pathway">
    <text evidence="2 6">Cofactor biosynthesis; molybdopterin biosynthesis.</text>
</comment>
<evidence type="ECO:0000256" key="5">
    <source>
        <dbReference type="ARBA" id="ARBA00047317"/>
    </source>
</evidence>
<dbReference type="NCBIfam" id="TIGR00177">
    <property type="entry name" value="molyb_syn"/>
    <property type="match status" value="1"/>
</dbReference>
<keyword evidence="6" id="KW-0500">Molybdenum</keyword>
<comment type="cofactor">
    <cofactor evidence="6">
        <name>Mg(2+)</name>
        <dbReference type="ChEBI" id="CHEBI:18420"/>
    </cofactor>
</comment>
<dbReference type="EC" id="2.10.1.1" evidence="6"/>
<keyword evidence="6" id="KW-0479">Metal-binding</keyword>
<organism evidence="8 9">
    <name type="scientific">Flagellimonas meridianipacifica</name>
    <dbReference type="NCBI Taxonomy" id="1080225"/>
    <lineage>
        <taxon>Bacteria</taxon>
        <taxon>Pseudomonadati</taxon>
        <taxon>Bacteroidota</taxon>
        <taxon>Flavobacteriia</taxon>
        <taxon>Flavobacteriales</taxon>
        <taxon>Flavobacteriaceae</taxon>
        <taxon>Flagellimonas</taxon>
    </lineage>
</organism>
<name>A0A2T0MBY7_9FLAO</name>
<proteinExistence type="inferred from homology"/>
<dbReference type="Gene3D" id="2.40.340.10">
    <property type="entry name" value="MoeA, C-terminal, domain IV"/>
    <property type="match status" value="1"/>
</dbReference>
<evidence type="ECO:0000256" key="6">
    <source>
        <dbReference type="RuleBase" id="RU365090"/>
    </source>
</evidence>
<gene>
    <name evidence="8" type="ORF">CLV81_3406</name>
</gene>
<dbReference type="PROSITE" id="PS01079">
    <property type="entry name" value="MOCF_BIOSYNTHESIS_2"/>
    <property type="match status" value="1"/>
</dbReference>
<dbReference type="InterPro" id="IPR005110">
    <property type="entry name" value="MoeA_linker/N"/>
</dbReference>
<dbReference type="UniPathway" id="UPA00344"/>
<keyword evidence="6 8" id="KW-0808">Transferase</keyword>
<dbReference type="GO" id="GO:0046872">
    <property type="term" value="F:metal ion binding"/>
    <property type="evidence" value="ECO:0007669"/>
    <property type="project" value="UniProtKB-UniRule"/>
</dbReference>
<dbReference type="InterPro" id="IPR008284">
    <property type="entry name" value="MoCF_biosynth_CS"/>
</dbReference>
<dbReference type="EMBL" id="PVYX01000002">
    <property type="protein sequence ID" value="PRX55000.1"/>
    <property type="molecule type" value="Genomic_DNA"/>
</dbReference>
<dbReference type="InterPro" id="IPR038987">
    <property type="entry name" value="MoeA-like"/>
</dbReference>
<evidence type="ECO:0000256" key="2">
    <source>
        <dbReference type="ARBA" id="ARBA00005046"/>
    </source>
</evidence>
<sequence>MISFDLALEFVLKHEQNFGTETVPFSEAYNRVLAESVLADRDFPPFNRSTRDGIAVSSKALSEGMKQFKIVGIAQAGAPQLNLENHTDCVEIMTGAMVPKNADTVIMYEHLERVGDTFQLLEKVKPGQNIHYQASDFEKGATLLKPGVKITAAEIGVLASVGKHEVLVKVNPKVAVVSTGDELVDVDKEPLPFQIRKSNSYSVQGLLKKEGMTADVFHLVDDKEILEKKLAEQIEKKDVLILSGGVSKGKYDYLPEILNKLGVQKEFHRVLQRPGKPFWFGIHHIHKTFIFAFPGNPVSTFVNYHVYFKPWLNKTLGAKNPVFTVLLKESMENSTDLTFFKGVQVAFENGSLVAEEVKTTGSGDVIGLTNIDGFVQLSPKDVMKEGAKAPFIPTRSLT</sequence>
<dbReference type="InterPro" id="IPR036135">
    <property type="entry name" value="MoeA_linker/N_sf"/>
</dbReference>
<dbReference type="Pfam" id="PF00994">
    <property type="entry name" value="MoCF_biosynth"/>
    <property type="match status" value="1"/>
</dbReference>
<dbReference type="SMART" id="SM00852">
    <property type="entry name" value="MoCF_biosynth"/>
    <property type="match status" value="1"/>
</dbReference>
<dbReference type="Gene3D" id="3.40.980.10">
    <property type="entry name" value="MoaB/Mog-like domain"/>
    <property type="match status" value="1"/>
</dbReference>
<dbReference type="InterPro" id="IPR036425">
    <property type="entry name" value="MoaB/Mog-like_dom_sf"/>
</dbReference>
<dbReference type="Gene3D" id="2.170.190.11">
    <property type="entry name" value="Molybdopterin biosynthesis moea protein, domain 3"/>
    <property type="match status" value="1"/>
</dbReference>
<evidence type="ECO:0000259" key="7">
    <source>
        <dbReference type="SMART" id="SM00852"/>
    </source>
</evidence>
<dbReference type="GO" id="GO:0006777">
    <property type="term" value="P:Mo-molybdopterin cofactor biosynthetic process"/>
    <property type="evidence" value="ECO:0007669"/>
    <property type="project" value="UniProtKB-UniRule"/>
</dbReference>
<dbReference type="Proteomes" id="UP000237640">
    <property type="component" value="Unassembled WGS sequence"/>
</dbReference>
<dbReference type="GO" id="GO:0005829">
    <property type="term" value="C:cytosol"/>
    <property type="evidence" value="ECO:0007669"/>
    <property type="project" value="TreeGrafter"/>
</dbReference>
<reference evidence="8 9" key="1">
    <citation type="submission" date="2018-03" db="EMBL/GenBank/DDBJ databases">
        <title>Genomic Encyclopedia of Archaeal and Bacterial Type Strains, Phase II (KMG-II): from individual species to whole genera.</title>
        <authorList>
            <person name="Goeker M."/>
        </authorList>
    </citation>
    <scope>NUCLEOTIDE SEQUENCE [LARGE SCALE GENOMIC DNA]</scope>
    <source>
        <strain evidence="8 9">DSM 25027</strain>
    </source>
</reference>
<dbReference type="RefSeq" id="WP_106146548.1">
    <property type="nucleotide sequence ID" value="NZ_PVYX01000002.1"/>
</dbReference>
<evidence type="ECO:0000313" key="8">
    <source>
        <dbReference type="EMBL" id="PRX55000.1"/>
    </source>
</evidence>
<dbReference type="PANTHER" id="PTHR10192:SF5">
    <property type="entry name" value="GEPHYRIN"/>
    <property type="match status" value="1"/>
</dbReference>
<dbReference type="SUPFAM" id="SSF53218">
    <property type="entry name" value="Molybdenum cofactor biosynthesis proteins"/>
    <property type="match status" value="1"/>
</dbReference>
<accession>A0A2T0MBY7</accession>
<evidence type="ECO:0000313" key="9">
    <source>
        <dbReference type="Proteomes" id="UP000237640"/>
    </source>
</evidence>
<evidence type="ECO:0000256" key="3">
    <source>
        <dbReference type="ARBA" id="ARBA00010763"/>
    </source>
</evidence>
<dbReference type="SUPFAM" id="SSF63882">
    <property type="entry name" value="MoeA N-terminal region -like"/>
    <property type="match status" value="1"/>
</dbReference>
<dbReference type="AlphaFoldDB" id="A0A2T0MBY7"/>
<comment type="function">
    <text evidence="1 6">Catalyzes the insertion of molybdate into adenylated molybdopterin with the concomitant release of AMP.</text>
</comment>
<comment type="caution">
    <text evidence="8">The sequence shown here is derived from an EMBL/GenBank/DDBJ whole genome shotgun (WGS) entry which is preliminary data.</text>
</comment>
<comment type="catalytic activity">
    <reaction evidence="5">
        <text>adenylyl-molybdopterin + molybdate = Mo-molybdopterin + AMP + H(+)</text>
        <dbReference type="Rhea" id="RHEA:35047"/>
        <dbReference type="ChEBI" id="CHEBI:15378"/>
        <dbReference type="ChEBI" id="CHEBI:36264"/>
        <dbReference type="ChEBI" id="CHEBI:62727"/>
        <dbReference type="ChEBI" id="CHEBI:71302"/>
        <dbReference type="ChEBI" id="CHEBI:456215"/>
        <dbReference type="EC" id="2.10.1.1"/>
    </reaction>
</comment>
<keyword evidence="9" id="KW-1185">Reference proteome</keyword>
<dbReference type="Pfam" id="PF03453">
    <property type="entry name" value="MoeA_N"/>
    <property type="match status" value="1"/>
</dbReference>
<comment type="similarity">
    <text evidence="3 6">Belongs to the MoeA family.</text>
</comment>
<dbReference type="CDD" id="cd00887">
    <property type="entry name" value="MoeA"/>
    <property type="match status" value="1"/>
</dbReference>
<keyword evidence="4 6" id="KW-0501">Molybdenum cofactor biosynthesis</keyword>
<dbReference type="InterPro" id="IPR036688">
    <property type="entry name" value="MoeA_C_domain_IV_sf"/>
</dbReference>
<dbReference type="PANTHER" id="PTHR10192">
    <property type="entry name" value="MOLYBDOPTERIN BIOSYNTHESIS PROTEIN"/>
    <property type="match status" value="1"/>
</dbReference>
<dbReference type="InterPro" id="IPR001453">
    <property type="entry name" value="MoaB/Mog_dom"/>
</dbReference>
<dbReference type="Gene3D" id="3.90.105.10">
    <property type="entry name" value="Molybdopterin biosynthesis moea protein, domain 2"/>
    <property type="match status" value="1"/>
</dbReference>